<dbReference type="Proteomes" id="UP001597506">
    <property type="component" value="Unassembled WGS sequence"/>
</dbReference>
<protein>
    <submittedName>
        <fullName evidence="3">Uncharacterized protein</fullName>
    </submittedName>
</protein>
<evidence type="ECO:0000256" key="2">
    <source>
        <dbReference type="SAM" id="SignalP"/>
    </source>
</evidence>
<dbReference type="RefSeq" id="WP_377934779.1">
    <property type="nucleotide sequence ID" value="NZ_JBHUMF010000021.1"/>
</dbReference>
<name>A0ABW5RS80_9BACI</name>
<dbReference type="EMBL" id="JBHUMF010000021">
    <property type="protein sequence ID" value="MFD2680941.1"/>
    <property type="molecule type" value="Genomic_DNA"/>
</dbReference>
<evidence type="ECO:0000313" key="4">
    <source>
        <dbReference type="Proteomes" id="UP001597506"/>
    </source>
</evidence>
<feature type="compositionally biased region" description="Basic and acidic residues" evidence="1">
    <location>
        <begin position="36"/>
        <end position="70"/>
    </location>
</feature>
<reference evidence="4" key="1">
    <citation type="journal article" date="2019" name="Int. J. Syst. Evol. Microbiol.">
        <title>The Global Catalogue of Microorganisms (GCM) 10K type strain sequencing project: providing services to taxonomists for standard genome sequencing and annotation.</title>
        <authorList>
            <consortium name="The Broad Institute Genomics Platform"/>
            <consortium name="The Broad Institute Genome Sequencing Center for Infectious Disease"/>
            <person name="Wu L."/>
            <person name="Ma J."/>
        </authorList>
    </citation>
    <scope>NUCLEOTIDE SEQUENCE [LARGE SCALE GENOMIC DNA]</scope>
    <source>
        <strain evidence="4">KCTC 3913</strain>
    </source>
</reference>
<comment type="caution">
    <text evidence="3">The sequence shown here is derived from an EMBL/GenBank/DDBJ whole genome shotgun (WGS) entry which is preliminary data.</text>
</comment>
<evidence type="ECO:0000313" key="3">
    <source>
        <dbReference type="EMBL" id="MFD2680941.1"/>
    </source>
</evidence>
<feature type="chain" id="PRO_5046047936" evidence="2">
    <location>
        <begin position="22"/>
        <end position="200"/>
    </location>
</feature>
<evidence type="ECO:0000256" key="1">
    <source>
        <dbReference type="SAM" id="MobiDB-lite"/>
    </source>
</evidence>
<gene>
    <name evidence="3" type="ORF">ACFSUL_09320</name>
</gene>
<feature type="region of interest" description="Disordered" evidence="1">
    <location>
        <begin position="32"/>
        <end position="70"/>
    </location>
</feature>
<sequence>MKKTALLIILSLLIAALYGCGTGKDNVTTAATDENVTEKKEEKATEQEENTEEQKEENIEESSNKSQEELHQEIDALKQEKEMFLEADKLGRDLYWGMVYGDVETLKPLFTDNFQIYNNKIVKEENGKTYETPLDNFQTEGYKNHKATFEIGTFFLHEEESLYIIYDIYPPSEEALFHLNVKFVKDENGALKIGSIAFDA</sequence>
<accession>A0ABW5RS80</accession>
<proteinExistence type="predicted"/>
<organism evidence="3 4">
    <name type="scientific">Bacillus seohaeanensis</name>
    <dbReference type="NCBI Taxonomy" id="284580"/>
    <lineage>
        <taxon>Bacteria</taxon>
        <taxon>Bacillati</taxon>
        <taxon>Bacillota</taxon>
        <taxon>Bacilli</taxon>
        <taxon>Bacillales</taxon>
        <taxon>Bacillaceae</taxon>
        <taxon>Bacillus</taxon>
    </lineage>
</organism>
<feature type="signal peptide" evidence="2">
    <location>
        <begin position="1"/>
        <end position="21"/>
    </location>
</feature>
<keyword evidence="2" id="KW-0732">Signal</keyword>
<keyword evidence="4" id="KW-1185">Reference proteome</keyword>
<dbReference type="PROSITE" id="PS51257">
    <property type="entry name" value="PROKAR_LIPOPROTEIN"/>
    <property type="match status" value="1"/>
</dbReference>